<gene>
    <name evidence="4" type="primary">LOC106055325</name>
</gene>
<name>A0A9W2ZAT4_BIOGL</name>
<evidence type="ECO:0000256" key="1">
    <source>
        <dbReference type="SAM" id="Phobius"/>
    </source>
</evidence>
<evidence type="ECO:0000313" key="3">
    <source>
        <dbReference type="Proteomes" id="UP001165740"/>
    </source>
</evidence>
<keyword evidence="1" id="KW-0472">Membrane</keyword>
<keyword evidence="2" id="KW-0732">Signal</keyword>
<dbReference type="RefSeq" id="XP_055872107.1">
    <property type="nucleotide sequence ID" value="XM_056016132.1"/>
</dbReference>
<dbReference type="Proteomes" id="UP001165740">
    <property type="component" value="Chromosome 17"/>
</dbReference>
<evidence type="ECO:0000313" key="4">
    <source>
        <dbReference type="RefSeq" id="XP_055872107.1"/>
    </source>
</evidence>
<organism evidence="3 4">
    <name type="scientific">Biomphalaria glabrata</name>
    <name type="common">Bloodfluke planorb</name>
    <name type="synonym">Freshwater snail</name>
    <dbReference type="NCBI Taxonomy" id="6526"/>
    <lineage>
        <taxon>Eukaryota</taxon>
        <taxon>Metazoa</taxon>
        <taxon>Spiralia</taxon>
        <taxon>Lophotrochozoa</taxon>
        <taxon>Mollusca</taxon>
        <taxon>Gastropoda</taxon>
        <taxon>Heterobranchia</taxon>
        <taxon>Euthyneura</taxon>
        <taxon>Panpulmonata</taxon>
        <taxon>Hygrophila</taxon>
        <taxon>Lymnaeoidea</taxon>
        <taxon>Planorbidae</taxon>
        <taxon>Biomphalaria</taxon>
    </lineage>
</organism>
<dbReference type="GeneID" id="106055325"/>
<protein>
    <submittedName>
        <fullName evidence="4">Uncharacterized protein LOC106055325 isoform X2</fullName>
    </submittedName>
</protein>
<sequence>MDQKFVVCLIIGFILEVTPGVGATTSTYPPWRTSQSTNSWTARPAYVSTKSVTEGSSLYHIRTFVQAAYDSCTSCYSSYLDVTNKYTIFDACRAFEMFDGCTQAYCYTVSISDNMKDSRYICDQYFLRSHEVGVSMSSAMSYRAHWMISALIFMVTLVFRTL</sequence>
<feature type="chain" id="PRO_5040915044" evidence="2">
    <location>
        <begin position="24"/>
        <end position="162"/>
    </location>
</feature>
<feature type="transmembrane region" description="Helical" evidence="1">
    <location>
        <begin position="142"/>
        <end position="159"/>
    </location>
</feature>
<accession>A0A9W2ZAT4</accession>
<feature type="signal peptide" evidence="2">
    <location>
        <begin position="1"/>
        <end position="23"/>
    </location>
</feature>
<keyword evidence="3" id="KW-1185">Reference proteome</keyword>
<dbReference type="AlphaFoldDB" id="A0A9W2ZAT4"/>
<evidence type="ECO:0000256" key="2">
    <source>
        <dbReference type="SAM" id="SignalP"/>
    </source>
</evidence>
<proteinExistence type="predicted"/>
<reference evidence="4" key="1">
    <citation type="submission" date="2025-08" db="UniProtKB">
        <authorList>
            <consortium name="RefSeq"/>
        </authorList>
    </citation>
    <scope>IDENTIFICATION</scope>
</reference>
<keyword evidence="1" id="KW-0812">Transmembrane</keyword>
<keyword evidence="1" id="KW-1133">Transmembrane helix</keyword>